<dbReference type="EMBL" id="HG964446">
    <property type="protein sequence ID" value="CDO87581.1"/>
    <property type="molecule type" value="Genomic_DNA"/>
</dbReference>
<evidence type="ECO:0000313" key="1">
    <source>
        <dbReference type="EMBL" id="CDO87581.1"/>
    </source>
</evidence>
<organism evidence="1">
    <name type="scientific">Mycobacterium triplex</name>
    <dbReference type="NCBI Taxonomy" id="47839"/>
    <lineage>
        <taxon>Bacteria</taxon>
        <taxon>Bacillati</taxon>
        <taxon>Actinomycetota</taxon>
        <taxon>Actinomycetes</taxon>
        <taxon>Mycobacteriales</taxon>
        <taxon>Mycobacteriaceae</taxon>
        <taxon>Mycobacterium</taxon>
        <taxon>Mycobacterium simiae complex</taxon>
    </lineage>
</organism>
<protein>
    <submittedName>
        <fullName evidence="1">Uncharacterized protein</fullName>
    </submittedName>
</protein>
<evidence type="ECO:0000313" key="2">
    <source>
        <dbReference type="EMBL" id="ORW99591.1"/>
    </source>
</evidence>
<sequence>MMTGPTHLDGNAAAGAFAEVLGLDVTTATPSRGTSCRAMAFAESHVYHRRRGIVARCPVGEDVLAQLVQTSTDVWLDSRGAQSWRVPIPAR</sequence>
<dbReference type="Proteomes" id="UP000193710">
    <property type="component" value="Unassembled WGS sequence"/>
</dbReference>
<reference evidence="2 3" key="3">
    <citation type="submission" date="2016-01" db="EMBL/GenBank/DDBJ databases">
        <title>The new phylogeny of the genus Mycobacterium.</title>
        <authorList>
            <person name="Tarcisio F."/>
            <person name="Conor M."/>
            <person name="Antonella G."/>
            <person name="Elisabetta G."/>
            <person name="Giulia F.S."/>
            <person name="Sara T."/>
            <person name="Anna F."/>
            <person name="Clotilde B."/>
            <person name="Roberto B."/>
            <person name="Veronica D.S."/>
            <person name="Fabio R."/>
            <person name="Monica P."/>
            <person name="Olivier J."/>
            <person name="Enrico T."/>
            <person name="Nicola S."/>
        </authorList>
    </citation>
    <scope>NUCLEOTIDE SEQUENCE [LARGE SCALE GENOMIC DNA]</scope>
    <source>
        <strain evidence="2 3">DSM 44626</strain>
    </source>
</reference>
<dbReference type="AlphaFoldDB" id="A0A024JVC3"/>
<reference evidence="1" key="2">
    <citation type="submission" date="2014-04" db="EMBL/GenBank/DDBJ databases">
        <authorList>
            <person name="Xu Y.W."/>
            <person name="Yang Q."/>
        </authorList>
    </citation>
    <scope>NUCLEOTIDE SEQUENCE</scope>
    <source>
        <strain evidence="1">DSM 44626</strain>
    </source>
</reference>
<gene>
    <name evidence="2" type="ORF">AWC29_28065</name>
    <name evidence="1" type="ORF">BN973_01936</name>
</gene>
<name>A0A024JVC3_9MYCO</name>
<dbReference type="eggNOG" id="ENOG5032ZBB">
    <property type="taxonomic scope" value="Bacteria"/>
</dbReference>
<dbReference type="EMBL" id="LQPY01000038">
    <property type="protein sequence ID" value="ORW99591.1"/>
    <property type="molecule type" value="Genomic_DNA"/>
</dbReference>
<dbReference type="HOGENOM" id="CLU_166645_0_0_11"/>
<dbReference type="InterPro" id="IPR045423">
    <property type="entry name" value="DUF6510"/>
</dbReference>
<reference evidence="1" key="1">
    <citation type="journal article" date="2014" name="Genome Announc.">
        <title>Draft Genome Sequence of Mycobacterium triplex DSM 44626.</title>
        <authorList>
            <person name="Sassi M."/>
            <person name="Croce O."/>
            <person name="Robert C."/>
            <person name="Raoult D."/>
            <person name="Drancourt M."/>
        </authorList>
    </citation>
    <scope>NUCLEOTIDE SEQUENCE [LARGE SCALE GENOMIC DNA]</scope>
    <source>
        <strain evidence="1">DSM 44626</strain>
    </source>
</reference>
<dbReference type="Proteomes" id="UP000028880">
    <property type="component" value="Unassembled WGS sequence"/>
</dbReference>
<dbReference type="Pfam" id="PF20120">
    <property type="entry name" value="DUF6510"/>
    <property type="match status" value="1"/>
</dbReference>
<keyword evidence="3" id="KW-1185">Reference proteome</keyword>
<dbReference type="STRING" id="47839.BN973_01936"/>
<proteinExistence type="predicted"/>
<dbReference type="OrthoDB" id="165401at2"/>
<accession>A0A024JVC3</accession>
<evidence type="ECO:0000313" key="3">
    <source>
        <dbReference type="Proteomes" id="UP000193710"/>
    </source>
</evidence>